<evidence type="ECO:0000259" key="5">
    <source>
        <dbReference type="Pfam" id="PF06803"/>
    </source>
</evidence>
<reference evidence="6 7" key="1">
    <citation type="submission" date="2012-01" db="EMBL/GenBank/DDBJ databases">
        <title>Complete sequence of Desulfotomaculum gibsoniae DSM 7213.</title>
        <authorList>
            <consortium name="US DOE Joint Genome Institute"/>
            <person name="Lucas S."/>
            <person name="Han J."/>
            <person name="Lapidus A."/>
            <person name="Cheng J.-F."/>
            <person name="Goodwin L."/>
            <person name="Pitluck S."/>
            <person name="Peters L."/>
            <person name="Ovchinnikova G."/>
            <person name="Teshima H."/>
            <person name="Detter J.C."/>
            <person name="Han C."/>
            <person name="Tapia R."/>
            <person name="Land M."/>
            <person name="Hauser L."/>
            <person name="Kyrpides N."/>
            <person name="Ivanova N."/>
            <person name="Pagani I."/>
            <person name="Parshina S."/>
            <person name="Plugge C."/>
            <person name="Muyzer G."/>
            <person name="Kuever J."/>
            <person name="Ivanova A."/>
            <person name="Nazina T."/>
            <person name="Klenk H.-P."/>
            <person name="Brambilla E."/>
            <person name="Spring S."/>
            <person name="Stams A.F."/>
            <person name="Woyke T."/>
        </authorList>
    </citation>
    <scope>NUCLEOTIDE SEQUENCE [LARGE SCALE GENOMIC DNA]</scope>
    <source>
        <strain evidence="6 7">DSM 7213</strain>
    </source>
</reference>
<dbReference type="EMBL" id="CP003273">
    <property type="protein sequence ID" value="AGL03450.1"/>
    <property type="molecule type" value="Genomic_DNA"/>
</dbReference>
<keyword evidence="3" id="KW-1133">Transmembrane helix</keyword>
<dbReference type="RefSeq" id="WP_006521504.1">
    <property type="nucleotide sequence ID" value="NC_021184.1"/>
</dbReference>
<evidence type="ECO:0000256" key="3">
    <source>
        <dbReference type="ARBA" id="ARBA00022989"/>
    </source>
</evidence>
<name>R4KS80_9FIRM</name>
<evidence type="ECO:0000256" key="4">
    <source>
        <dbReference type="ARBA" id="ARBA00023136"/>
    </source>
</evidence>
<gene>
    <name evidence="6" type="ORF">Desgi_4196</name>
</gene>
<dbReference type="OrthoDB" id="9800202at2"/>
<evidence type="ECO:0000256" key="2">
    <source>
        <dbReference type="ARBA" id="ARBA00022692"/>
    </source>
</evidence>
<accession>R4KS80</accession>
<organism evidence="6 7">
    <name type="scientific">Desulfoscipio gibsoniae DSM 7213</name>
    <dbReference type="NCBI Taxonomy" id="767817"/>
    <lineage>
        <taxon>Bacteria</taxon>
        <taxon>Bacillati</taxon>
        <taxon>Bacillota</taxon>
        <taxon>Clostridia</taxon>
        <taxon>Eubacteriales</taxon>
        <taxon>Desulfallaceae</taxon>
        <taxon>Desulfoscipio</taxon>
    </lineage>
</organism>
<comment type="subcellular location">
    <subcellularLocation>
        <location evidence="1">Endomembrane system</location>
        <topology evidence="1">Multi-pass membrane protein</topology>
    </subcellularLocation>
</comment>
<evidence type="ECO:0000313" key="7">
    <source>
        <dbReference type="Proteomes" id="UP000013520"/>
    </source>
</evidence>
<keyword evidence="2" id="KW-0812">Transmembrane</keyword>
<proteinExistence type="predicted"/>
<keyword evidence="4" id="KW-0472">Membrane</keyword>
<dbReference type="eggNOG" id="COG3339">
    <property type="taxonomic scope" value="Bacteria"/>
</dbReference>
<dbReference type="InterPro" id="IPR010652">
    <property type="entry name" value="DUF1232"/>
</dbReference>
<dbReference type="Proteomes" id="UP000013520">
    <property type="component" value="Chromosome"/>
</dbReference>
<dbReference type="HOGENOM" id="CLU_130854_0_0_9"/>
<keyword evidence="7" id="KW-1185">Reference proteome</keyword>
<evidence type="ECO:0000313" key="6">
    <source>
        <dbReference type="EMBL" id="AGL03450.1"/>
    </source>
</evidence>
<dbReference type="KEGG" id="dgi:Desgi_4196"/>
<protein>
    <recommendedName>
        <fullName evidence="5">DUF1232 domain-containing protein</fullName>
    </recommendedName>
</protein>
<dbReference type="AlphaFoldDB" id="R4KS80"/>
<dbReference type="STRING" id="767817.Desgi_4196"/>
<dbReference type="GO" id="GO:0012505">
    <property type="term" value="C:endomembrane system"/>
    <property type="evidence" value="ECO:0007669"/>
    <property type="project" value="UniProtKB-SubCell"/>
</dbReference>
<dbReference type="Pfam" id="PF06803">
    <property type="entry name" value="DUF1232"/>
    <property type="match status" value="1"/>
</dbReference>
<feature type="domain" description="DUF1232" evidence="5">
    <location>
        <begin position="56"/>
        <end position="91"/>
    </location>
</feature>
<evidence type="ECO:0000256" key="1">
    <source>
        <dbReference type="ARBA" id="ARBA00004127"/>
    </source>
</evidence>
<sequence length="143" mass="16224">MSKEADFYLSLRWKIKDWLNKDGSNNKWAEYIMLAPDLFYLLYKLTLDREVLVADKAKLVAAIAYFISPIDIVPEALLGPAGYVDDIAVAAYVLNSIINNTDPDVVRKHWAGEGDVLEVIQRILKIADKMIGSGLWHKLKARF</sequence>